<dbReference type="SUPFAM" id="SSF54928">
    <property type="entry name" value="RNA-binding domain, RBD"/>
    <property type="match status" value="1"/>
</dbReference>
<evidence type="ECO:0000313" key="2">
    <source>
        <dbReference type="Proteomes" id="UP000087766"/>
    </source>
</evidence>
<feature type="compositionally biased region" description="Acidic residues" evidence="1">
    <location>
        <begin position="295"/>
        <end position="310"/>
    </location>
</feature>
<dbReference type="GeneID" id="106780021"/>
<dbReference type="CDD" id="cd00590">
    <property type="entry name" value="RRM_SF"/>
    <property type="match status" value="1"/>
</dbReference>
<feature type="compositionally biased region" description="Basic and acidic residues" evidence="1">
    <location>
        <begin position="362"/>
        <end position="406"/>
    </location>
</feature>
<feature type="region of interest" description="Disordered" evidence="1">
    <location>
        <begin position="293"/>
        <end position="343"/>
    </location>
</feature>
<dbReference type="Proteomes" id="UP000087766">
    <property type="component" value="Unplaced"/>
</dbReference>
<feature type="compositionally biased region" description="Acidic residues" evidence="1">
    <location>
        <begin position="318"/>
        <end position="341"/>
    </location>
</feature>
<organism evidence="2 3">
    <name type="scientific">Vigna radiata var. radiata</name>
    <name type="common">Mung bean</name>
    <name type="synonym">Phaseolus aureus</name>
    <dbReference type="NCBI Taxonomy" id="3916"/>
    <lineage>
        <taxon>Eukaryota</taxon>
        <taxon>Viridiplantae</taxon>
        <taxon>Streptophyta</taxon>
        <taxon>Embryophyta</taxon>
        <taxon>Tracheophyta</taxon>
        <taxon>Spermatophyta</taxon>
        <taxon>Magnoliopsida</taxon>
        <taxon>eudicotyledons</taxon>
        <taxon>Gunneridae</taxon>
        <taxon>Pentapetalae</taxon>
        <taxon>rosids</taxon>
        <taxon>fabids</taxon>
        <taxon>Fabales</taxon>
        <taxon>Fabaceae</taxon>
        <taxon>Papilionoideae</taxon>
        <taxon>50 kb inversion clade</taxon>
        <taxon>NPAAA clade</taxon>
        <taxon>indigoferoid/millettioid clade</taxon>
        <taxon>Phaseoleae</taxon>
        <taxon>Vigna</taxon>
    </lineage>
</organism>
<protein>
    <submittedName>
        <fullName evidence="3">Uncharacterized protein LOC106780021</fullName>
    </submittedName>
</protein>
<sequence>MLRSTAFPTPYNPVPVLSHAHTCYSLPPSRAASFHFSFVSKFVFPQFRQPCSKLSGRAFVAVAAKKKSPGSSEIAVAGDGSDEEVYDNDLSDEFDDEEDEFDYDDDDEGMLPLEKMNKWLEKRPKGFGEGKVYDTSVEDKLLEEIRQSRVAQAENLKRLKSNPVMHNSNEKDEKKKDTKLVPIGSRVRLVNLPKKKNILRDLKAALQGIPGITNIAPAVIGNKKTRDPICKGFAFVDFKREEDAVRFVELYTGQTITFGKIQKQIKCELLNGKSLSPSLKITENLSAAPQHMDTTFEEDSDEDSNSDDDSVLSTWDETNSDDLDDLDNLMDGEEQEDDEGIQESVTALRVDGDDGAELRIHLETDSPPSDKLDRNSTGEKKSIAKVKQENARKKKSTSKEKAKRILDIPGSSRRLKIREKAVLSDVFSKYGSKATLASKDS</sequence>
<dbReference type="Gene3D" id="3.30.70.330">
    <property type="match status" value="1"/>
</dbReference>
<reference evidence="3" key="1">
    <citation type="submission" date="2025-08" db="UniProtKB">
        <authorList>
            <consortium name="RefSeq"/>
        </authorList>
    </citation>
    <scope>IDENTIFICATION</scope>
    <source>
        <tissue evidence="3">Leaf</tissue>
    </source>
</reference>
<keyword evidence="2" id="KW-1185">Reference proteome</keyword>
<dbReference type="InterPro" id="IPR012677">
    <property type="entry name" value="Nucleotide-bd_a/b_plait_sf"/>
</dbReference>
<dbReference type="KEGG" id="vra:106780021"/>
<evidence type="ECO:0000256" key="1">
    <source>
        <dbReference type="SAM" id="MobiDB-lite"/>
    </source>
</evidence>
<dbReference type="OrthoDB" id="1912879at2759"/>
<name>A0A1S3VZE0_VIGRR</name>
<dbReference type="GO" id="GO:0003676">
    <property type="term" value="F:nucleic acid binding"/>
    <property type="evidence" value="ECO:0007669"/>
    <property type="project" value="InterPro"/>
</dbReference>
<gene>
    <name evidence="3" type="primary">LOC106780021</name>
</gene>
<dbReference type="STRING" id="3916.A0A1S3VZE0"/>
<feature type="region of interest" description="Disordered" evidence="1">
    <location>
        <begin position="362"/>
        <end position="407"/>
    </location>
</feature>
<dbReference type="AlphaFoldDB" id="A0A1S3VZE0"/>
<proteinExistence type="predicted"/>
<dbReference type="InterPro" id="IPR035979">
    <property type="entry name" value="RBD_domain_sf"/>
</dbReference>
<dbReference type="PANTHER" id="PTHR37200">
    <property type="entry name" value="RNA-BINDING (RRM/RBD/RNP MOTIFS) FAMILY PROTEIN"/>
    <property type="match status" value="1"/>
</dbReference>
<accession>A0A1S3VZE0</accession>
<evidence type="ECO:0000313" key="3">
    <source>
        <dbReference type="RefSeq" id="XP_014523743.1"/>
    </source>
</evidence>
<dbReference type="RefSeq" id="XP_014523743.1">
    <property type="nucleotide sequence ID" value="XM_014668257.2"/>
</dbReference>
<dbReference type="PANTHER" id="PTHR37200:SF1">
    <property type="entry name" value="RNA-BINDING (RRM_RBD_RNP MOTIFS) FAMILY PROTEIN"/>
    <property type="match status" value="1"/>
</dbReference>
<feature type="region of interest" description="Disordered" evidence="1">
    <location>
        <begin position="156"/>
        <end position="176"/>
    </location>
</feature>